<accession>A0ABY7FRH7</accession>
<dbReference type="Proteomes" id="UP001164746">
    <property type="component" value="Chromosome 13"/>
</dbReference>
<name>A0ABY7FRH7_MYAAR</name>
<sequence>PEGVVARSRHKLIRRIYRNKGPNVLVPLDEYDKIKRYGLAIHGAIDGWVLTVSFMVKNNDPKILASYFLEFVTEAEGAPRCIRMDAGCEANMQKSFRWFHGYEMAGEKGVVIGSSPSNQKMCQILLHTNISTRAGYGQTRMERPSNQTSERRRNPWQARNLLPPSGLK</sequence>
<dbReference type="Pfam" id="PF24764">
    <property type="entry name" value="rva_4"/>
    <property type="match status" value="1"/>
</dbReference>
<feature type="non-terminal residue" evidence="3">
    <location>
        <position position="1"/>
    </location>
</feature>
<dbReference type="PANTHER" id="PTHR46177">
    <property type="entry name" value="INTEGRASE CATALYTIC DOMAIN-CONTAINING PROTEIN"/>
    <property type="match status" value="1"/>
</dbReference>
<dbReference type="InterPro" id="IPR058913">
    <property type="entry name" value="Integrase_dom_put"/>
</dbReference>
<proteinExistence type="predicted"/>
<organism evidence="3 4">
    <name type="scientific">Mya arenaria</name>
    <name type="common">Soft-shell clam</name>
    <dbReference type="NCBI Taxonomy" id="6604"/>
    <lineage>
        <taxon>Eukaryota</taxon>
        <taxon>Metazoa</taxon>
        <taxon>Spiralia</taxon>
        <taxon>Lophotrochozoa</taxon>
        <taxon>Mollusca</taxon>
        <taxon>Bivalvia</taxon>
        <taxon>Autobranchia</taxon>
        <taxon>Heteroconchia</taxon>
        <taxon>Euheterodonta</taxon>
        <taxon>Imparidentia</taxon>
        <taxon>Neoheterodontei</taxon>
        <taxon>Myida</taxon>
        <taxon>Myoidea</taxon>
        <taxon>Myidae</taxon>
        <taxon>Mya</taxon>
    </lineage>
</organism>
<feature type="region of interest" description="Disordered" evidence="1">
    <location>
        <begin position="136"/>
        <end position="168"/>
    </location>
</feature>
<gene>
    <name evidence="3" type="ORF">MAR_037306</name>
</gene>
<feature type="domain" description="Integrase core" evidence="2">
    <location>
        <begin position="16"/>
        <end position="122"/>
    </location>
</feature>
<reference evidence="3" key="1">
    <citation type="submission" date="2022-11" db="EMBL/GenBank/DDBJ databases">
        <title>Centuries of genome instability and evolution in soft-shell clam transmissible cancer (bioRxiv).</title>
        <authorList>
            <person name="Hart S.F.M."/>
            <person name="Yonemitsu M.A."/>
            <person name="Giersch R.M."/>
            <person name="Beal B.F."/>
            <person name="Arriagada G."/>
            <person name="Davis B.W."/>
            <person name="Ostrander E.A."/>
            <person name="Goff S.P."/>
            <person name="Metzger M.J."/>
        </authorList>
    </citation>
    <scope>NUCLEOTIDE SEQUENCE</scope>
    <source>
        <strain evidence="3">MELC-2E11</strain>
        <tissue evidence="3">Siphon/mantle</tissue>
    </source>
</reference>
<evidence type="ECO:0000256" key="1">
    <source>
        <dbReference type="SAM" id="MobiDB-lite"/>
    </source>
</evidence>
<protein>
    <recommendedName>
        <fullName evidence="2">Integrase core domain-containing protein</fullName>
    </recommendedName>
</protein>
<keyword evidence="4" id="KW-1185">Reference proteome</keyword>
<dbReference type="PANTHER" id="PTHR46177:SF1">
    <property type="entry name" value="INTEGRASE CATALYTIC DOMAIN-CONTAINING PROTEIN"/>
    <property type="match status" value="1"/>
</dbReference>
<evidence type="ECO:0000313" key="4">
    <source>
        <dbReference type="Proteomes" id="UP001164746"/>
    </source>
</evidence>
<evidence type="ECO:0000259" key="2">
    <source>
        <dbReference type="Pfam" id="PF24764"/>
    </source>
</evidence>
<evidence type="ECO:0000313" key="3">
    <source>
        <dbReference type="EMBL" id="WAR23637.1"/>
    </source>
</evidence>
<feature type="non-terminal residue" evidence="3">
    <location>
        <position position="168"/>
    </location>
</feature>
<dbReference type="EMBL" id="CP111024">
    <property type="protein sequence ID" value="WAR23637.1"/>
    <property type="molecule type" value="Genomic_DNA"/>
</dbReference>